<dbReference type="Pfam" id="PF07304">
    <property type="entry name" value="SRA1"/>
    <property type="match status" value="1"/>
</dbReference>
<dbReference type="GO" id="GO:0005789">
    <property type="term" value="C:endoplasmic reticulum membrane"/>
    <property type="evidence" value="ECO:0007669"/>
    <property type="project" value="UniProtKB-SubCell"/>
</dbReference>
<dbReference type="FunFam" id="1.20.940.10:FF:000007">
    <property type="entry name" value="Protein transport protein (SEC31), putative"/>
    <property type="match status" value="1"/>
</dbReference>
<evidence type="ECO:0000256" key="1">
    <source>
        <dbReference type="ARBA" id="ARBA00004299"/>
    </source>
</evidence>
<evidence type="ECO:0000256" key="10">
    <source>
        <dbReference type="ARBA" id="ARBA00022892"/>
    </source>
</evidence>
<comment type="function">
    <text evidence="14">Component of the coat protein complex II (COPII) which promotes the formation of transport vesicles from the endoplasmic reticulum (ER). The coat has two main functions, the physical deformation of the endoplasmic reticulum membrane into vesicles and the selection of cargo molecules.</text>
</comment>
<feature type="compositionally biased region" description="Pro residues" evidence="15">
    <location>
        <begin position="41"/>
        <end position="67"/>
    </location>
</feature>
<evidence type="ECO:0000256" key="13">
    <source>
        <dbReference type="ARBA" id="ARBA00023329"/>
    </source>
</evidence>
<evidence type="ECO:0000256" key="2">
    <source>
        <dbReference type="ARBA" id="ARBA00004397"/>
    </source>
</evidence>
<dbReference type="Gene3D" id="1.20.940.10">
    <property type="entry name" value="Functional domain of the splicing factor Prp18"/>
    <property type="match status" value="1"/>
</dbReference>
<keyword evidence="8" id="KW-0677">Repeat</keyword>
<accession>A0A8H4NST9</accession>
<dbReference type="Proteomes" id="UP000554235">
    <property type="component" value="Unassembled WGS sequence"/>
</dbReference>
<keyword evidence="18" id="KW-1185">Reference proteome</keyword>
<keyword evidence="11" id="KW-0653">Protein transport</keyword>
<feature type="compositionally biased region" description="Low complexity" evidence="15">
    <location>
        <begin position="22"/>
        <end position="40"/>
    </location>
</feature>
<keyword evidence="7" id="KW-0853">WD repeat</keyword>
<evidence type="ECO:0000256" key="4">
    <source>
        <dbReference type="ARBA" id="ARBA00013507"/>
    </source>
</evidence>
<evidence type="ECO:0000256" key="6">
    <source>
        <dbReference type="ARBA" id="ARBA00022448"/>
    </source>
</evidence>
<evidence type="ECO:0000256" key="12">
    <source>
        <dbReference type="ARBA" id="ARBA00023136"/>
    </source>
</evidence>
<evidence type="ECO:0000256" key="7">
    <source>
        <dbReference type="ARBA" id="ARBA00022574"/>
    </source>
</evidence>
<gene>
    <name evidence="17" type="ORF">FALBO_16574</name>
</gene>
<feature type="domain" description="SRA1/Sec31" evidence="16">
    <location>
        <begin position="65"/>
        <end position="198"/>
    </location>
</feature>
<feature type="compositionally biased region" description="Pro residues" evidence="15">
    <location>
        <begin position="74"/>
        <end position="84"/>
    </location>
</feature>
<evidence type="ECO:0000256" key="5">
    <source>
        <dbReference type="ARBA" id="ARBA00021236"/>
    </source>
</evidence>
<evidence type="ECO:0000313" key="17">
    <source>
        <dbReference type="EMBL" id="KAF4449909.1"/>
    </source>
</evidence>
<dbReference type="GO" id="GO:0005198">
    <property type="term" value="F:structural molecule activity"/>
    <property type="evidence" value="ECO:0007669"/>
    <property type="project" value="TreeGrafter"/>
</dbReference>
<sequence>YSQPPGSVPPPGAASRPPPPGSFGAPPQQSTPHNQYAPSPYGAPPAQPSAPPTGPPPMNRPGPPQGPPSTSSPKPTPPPQPSAPPKARHPAGDRSHIPANAQRLVDIFSQDMQRVASKAPSTFAPQVKDTQKRLNLLFDHLNNEELIQPNTIDQLSELAQAIETKNYDVAHKLQVEIQRDKTEECGNWMVGVKRLISMSKATP</sequence>
<evidence type="ECO:0000256" key="15">
    <source>
        <dbReference type="SAM" id="MobiDB-lite"/>
    </source>
</evidence>
<feature type="non-terminal residue" evidence="17">
    <location>
        <position position="1"/>
    </location>
</feature>
<dbReference type="GO" id="GO:0007029">
    <property type="term" value="P:endoplasmic reticulum organization"/>
    <property type="evidence" value="ECO:0007669"/>
    <property type="project" value="TreeGrafter"/>
</dbReference>
<dbReference type="GO" id="GO:0090110">
    <property type="term" value="P:COPII-coated vesicle cargo loading"/>
    <property type="evidence" value="ECO:0007669"/>
    <property type="project" value="TreeGrafter"/>
</dbReference>
<keyword evidence="10" id="KW-0931">ER-Golgi transport</keyword>
<dbReference type="PANTHER" id="PTHR13923:SF11">
    <property type="entry name" value="SECRETORY 31, ISOFORM D"/>
    <property type="match status" value="1"/>
</dbReference>
<evidence type="ECO:0000256" key="9">
    <source>
        <dbReference type="ARBA" id="ARBA00022824"/>
    </source>
</evidence>
<evidence type="ECO:0000256" key="14">
    <source>
        <dbReference type="ARBA" id="ARBA00025471"/>
    </source>
</evidence>
<feature type="region of interest" description="Disordered" evidence="15">
    <location>
        <begin position="1"/>
        <end position="95"/>
    </location>
</feature>
<proteinExistence type="inferred from homology"/>
<feature type="non-terminal residue" evidence="17">
    <location>
        <position position="203"/>
    </location>
</feature>
<keyword evidence="6" id="KW-0813">Transport</keyword>
<dbReference type="PANTHER" id="PTHR13923">
    <property type="entry name" value="SEC31-RELATED PROTEIN"/>
    <property type="match status" value="1"/>
</dbReference>
<dbReference type="InterPro" id="IPR040251">
    <property type="entry name" value="SEC31-like"/>
</dbReference>
<dbReference type="EMBL" id="JAADYS010003172">
    <property type="protein sequence ID" value="KAF4449909.1"/>
    <property type="molecule type" value="Genomic_DNA"/>
</dbReference>
<dbReference type="GO" id="GO:0015031">
    <property type="term" value="P:protein transport"/>
    <property type="evidence" value="ECO:0007669"/>
    <property type="project" value="UniProtKB-KW"/>
</dbReference>
<keyword evidence="9" id="KW-0256">Endoplasmic reticulum</keyword>
<comment type="subcellular location">
    <subcellularLocation>
        <location evidence="1">Cytoplasmic vesicle</location>
        <location evidence="1">COPII-coated vesicle membrane</location>
        <topology evidence="1">Peripheral membrane protein</topology>
        <orientation evidence="1">Cytoplasmic side</orientation>
    </subcellularLocation>
    <subcellularLocation>
        <location evidence="2">Endoplasmic reticulum membrane</location>
        <topology evidence="2">Peripheral membrane protein</topology>
        <orientation evidence="2">Cytoplasmic side</orientation>
    </subcellularLocation>
</comment>
<feature type="compositionally biased region" description="Pro residues" evidence="15">
    <location>
        <begin position="1"/>
        <end position="21"/>
    </location>
</feature>
<name>A0A8H4NST9_9HYPO</name>
<evidence type="ECO:0000256" key="11">
    <source>
        <dbReference type="ARBA" id="ARBA00022927"/>
    </source>
</evidence>
<evidence type="ECO:0000256" key="3">
    <source>
        <dbReference type="ARBA" id="ARBA00009358"/>
    </source>
</evidence>
<dbReference type="AlphaFoldDB" id="A0A8H4NST9"/>
<dbReference type="GO" id="GO:0030127">
    <property type="term" value="C:COPII vesicle coat"/>
    <property type="evidence" value="ECO:0007669"/>
    <property type="project" value="TreeGrafter"/>
</dbReference>
<protein>
    <recommendedName>
        <fullName evidence="5">Protein transport protein SEC31</fullName>
    </recommendedName>
    <alternativeName>
        <fullName evidence="4">Protein transport protein sec31</fullName>
    </alternativeName>
</protein>
<dbReference type="InterPro" id="IPR009917">
    <property type="entry name" value="SRA1/Sec31"/>
</dbReference>
<evidence type="ECO:0000256" key="8">
    <source>
        <dbReference type="ARBA" id="ARBA00022737"/>
    </source>
</evidence>
<keyword evidence="12" id="KW-0472">Membrane</keyword>
<dbReference type="OrthoDB" id="542917at2759"/>
<evidence type="ECO:0000259" key="16">
    <source>
        <dbReference type="Pfam" id="PF07304"/>
    </source>
</evidence>
<dbReference type="GO" id="GO:0070971">
    <property type="term" value="C:endoplasmic reticulum exit site"/>
    <property type="evidence" value="ECO:0007669"/>
    <property type="project" value="TreeGrafter"/>
</dbReference>
<keyword evidence="13" id="KW-0968">Cytoplasmic vesicle</keyword>
<comment type="caution">
    <text evidence="17">The sequence shown here is derived from an EMBL/GenBank/DDBJ whole genome shotgun (WGS) entry which is preliminary data.</text>
</comment>
<reference evidence="17 18" key="1">
    <citation type="submission" date="2020-01" db="EMBL/GenBank/DDBJ databases">
        <title>Identification and distribution of gene clusters putatively required for synthesis of sphingolipid metabolism inhibitors in phylogenetically diverse species of the filamentous fungus Fusarium.</title>
        <authorList>
            <person name="Kim H.-S."/>
            <person name="Busman M."/>
            <person name="Brown D.W."/>
            <person name="Divon H."/>
            <person name="Uhlig S."/>
            <person name="Proctor R.H."/>
        </authorList>
    </citation>
    <scope>NUCLEOTIDE SEQUENCE [LARGE SCALE GENOMIC DNA]</scope>
    <source>
        <strain evidence="17 18">NRRL 20459</strain>
    </source>
</reference>
<comment type="similarity">
    <text evidence="3">Belongs to the WD repeat SEC31 family.</text>
</comment>
<organism evidence="17 18">
    <name type="scientific">Fusarium albosuccineum</name>
    <dbReference type="NCBI Taxonomy" id="1237068"/>
    <lineage>
        <taxon>Eukaryota</taxon>
        <taxon>Fungi</taxon>
        <taxon>Dikarya</taxon>
        <taxon>Ascomycota</taxon>
        <taxon>Pezizomycotina</taxon>
        <taxon>Sordariomycetes</taxon>
        <taxon>Hypocreomycetidae</taxon>
        <taxon>Hypocreales</taxon>
        <taxon>Nectriaceae</taxon>
        <taxon>Fusarium</taxon>
        <taxon>Fusarium decemcellulare species complex</taxon>
    </lineage>
</organism>
<evidence type="ECO:0000313" key="18">
    <source>
        <dbReference type="Proteomes" id="UP000554235"/>
    </source>
</evidence>